<keyword evidence="17 20" id="KW-0961">Cell wall biogenesis/degradation</keyword>
<keyword evidence="14 20" id="KW-0573">Peptidoglycan synthesis</keyword>
<dbReference type="InterPro" id="IPR006094">
    <property type="entry name" value="Oxid_FAD_bind_N"/>
</dbReference>
<evidence type="ECO:0000256" key="20">
    <source>
        <dbReference type="HAMAP-Rule" id="MF_00037"/>
    </source>
</evidence>
<dbReference type="Gene3D" id="3.30.465.10">
    <property type="match status" value="1"/>
</dbReference>
<dbReference type="EMBL" id="JAXAFO010000034">
    <property type="protein sequence ID" value="MDX6850889.1"/>
    <property type="molecule type" value="Genomic_DNA"/>
</dbReference>
<evidence type="ECO:0000256" key="13">
    <source>
        <dbReference type="ARBA" id="ARBA00022960"/>
    </source>
</evidence>
<feature type="active site" evidence="20">
    <location>
        <position position="165"/>
    </location>
</feature>
<keyword evidence="12 20" id="KW-0521">NADP</keyword>
<evidence type="ECO:0000256" key="14">
    <source>
        <dbReference type="ARBA" id="ARBA00022984"/>
    </source>
</evidence>
<dbReference type="RefSeq" id="WP_302723335.1">
    <property type="nucleotide sequence ID" value="NZ_JAULRU010000610.1"/>
</dbReference>
<evidence type="ECO:0000313" key="23">
    <source>
        <dbReference type="Proteomes" id="UP001273505"/>
    </source>
</evidence>
<evidence type="ECO:0000256" key="7">
    <source>
        <dbReference type="ARBA" id="ARBA00015188"/>
    </source>
</evidence>
<evidence type="ECO:0000256" key="1">
    <source>
        <dbReference type="ARBA" id="ARBA00001974"/>
    </source>
</evidence>
<sequence length="339" mass="37294">MPLFLPEFNLARVNTLASPVNAKAYVAVQNMTELVEAIKYASEHDWPILPLGGGSNIVLTNDFPGLVIHLKLQGVQLEAESEQAAWVRVQAGENWHDFVVHSLLMGWYGLENLSLIPGSAGAAPIQNIGAYGVELESVFEELTALDIGSCLPVTFTRESCGFGYRDSVFKHRLRDRYIITSVLLKLSKLPRLTLQYPALRDRVESLPAEQVTPERVSALVCSIRSEKLPDPDDIPNVGSFFKNPVVGSEQFAQLQRQWSDIVGYPQPNGRIKLAAAWLIDRAGLKGMVMGAVAVHDKQALVLTNPGRAVASEIIALATKVQNTVLEQFGVKLEIEPRVY</sequence>
<comment type="cofactor">
    <cofactor evidence="1 20">
        <name>FAD</name>
        <dbReference type="ChEBI" id="CHEBI:57692"/>
    </cofactor>
</comment>
<feature type="active site" evidence="20">
    <location>
        <position position="335"/>
    </location>
</feature>
<dbReference type="NCBIfam" id="NF010478">
    <property type="entry name" value="PRK13903.1"/>
    <property type="match status" value="1"/>
</dbReference>
<dbReference type="InterPro" id="IPR016166">
    <property type="entry name" value="FAD-bd_PCMH"/>
</dbReference>
<evidence type="ECO:0000256" key="19">
    <source>
        <dbReference type="ARBA" id="ARBA00048914"/>
    </source>
</evidence>
<dbReference type="PANTHER" id="PTHR21071">
    <property type="entry name" value="UDP-N-ACETYLENOLPYRUVOYLGLUCOSAMINE REDUCTASE"/>
    <property type="match status" value="1"/>
</dbReference>
<dbReference type="InterPro" id="IPR036635">
    <property type="entry name" value="MurB_C_sf"/>
</dbReference>
<evidence type="ECO:0000256" key="12">
    <source>
        <dbReference type="ARBA" id="ARBA00022857"/>
    </source>
</evidence>
<evidence type="ECO:0000313" key="22">
    <source>
        <dbReference type="EMBL" id="MDX6850889.1"/>
    </source>
</evidence>
<comment type="catalytic activity">
    <reaction evidence="19 20">
        <text>UDP-N-acetyl-alpha-D-muramate + NADP(+) = UDP-N-acetyl-3-O-(1-carboxyvinyl)-alpha-D-glucosamine + NADPH + H(+)</text>
        <dbReference type="Rhea" id="RHEA:12248"/>
        <dbReference type="ChEBI" id="CHEBI:15378"/>
        <dbReference type="ChEBI" id="CHEBI:57783"/>
        <dbReference type="ChEBI" id="CHEBI:58349"/>
        <dbReference type="ChEBI" id="CHEBI:68483"/>
        <dbReference type="ChEBI" id="CHEBI:70757"/>
        <dbReference type="EC" id="1.3.1.98"/>
    </reaction>
</comment>
<comment type="subcellular location">
    <subcellularLocation>
        <location evidence="3 20">Cytoplasm</location>
    </subcellularLocation>
</comment>
<evidence type="ECO:0000256" key="2">
    <source>
        <dbReference type="ARBA" id="ARBA00003921"/>
    </source>
</evidence>
<evidence type="ECO:0000256" key="18">
    <source>
        <dbReference type="ARBA" id="ARBA00031026"/>
    </source>
</evidence>
<reference evidence="22 23" key="1">
    <citation type="submission" date="2023-11" db="EMBL/GenBank/DDBJ databases">
        <title>Gilvimarinus fulvus sp. nov., isolated from the surface of Kelp.</title>
        <authorList>
            <person name="Sun Y.Y."/>
            <person name="Gong Y."/>
            <person name="Du Z.J."/>
        </authorList>
    </citation>
    <scope>NUCLEOTIDE SEQUENCE [LARGE SCALE GENOMIC DNA]</scope>
    <source>
        <strain evidence="22 23">SDUM040013</strain>
    </source>
</reference>
<dbReference type="Gene3D" id="3.90.78.10">
    <property type="entry name" value="UDP-N-acetylenolpyruvoylglucosamine reductase, C-terminal domain"/>
    <property type="match status" value="1"/>
</dbReference>
<dbReference type="SUPFAM" id="SSF56176">
    <property type="entry name" value="FAD-binding/transporter-associated domain-like"/>
    <property type="match status" value="1"/>
</dbReference>
<comment type="pathway">
    <text evidence="4 20">Cell wall biogenesis; peptidoglycan biosynthesis.</text>
</comment>
<evidence type="ECO:0000256" key="9">
    <source>
        <dbReference type="ARBA" id="ARBA00022618"/>
    </source>
</evidence>
<dbReference type="InterPro" id="IPR003170">
    <property type="entry name" value="MurB"/>
</dbReference>
<dbReference type="GO" id="GO:0008762">
    <property type="term" value="F:UDP-N-acetylmuramate dehydrogenase activity"/>
    <property type="evidence" value="ECO:0007669"/>
    <property type="project" value="UniProtKB-EC"/>
</dbReference>
<evidence type="ECO:0000256" key="6">
    <source>
        <dbReference type="ARBA" id="ARBA00012518"/>
    </source>
</evidence>
<dbReference type="InterPro" id="IPR016169">
    <property type="entry name" value="FAD-bd_PCMH_sub2"/>
</dbReference>
<dbReference type="Pfam" id="PF01565">
    <property type="entry name" value="FAD_binding_4"/>
    <property type="match status" value="1"/>
</dbReference>
<keyword evidence="11 20" id="KW-0274">FAD</keyword>
<keyword evidence="9 20" id="KW-0132">Cell division</keyword>
<dbReference type="Proteomes" id="UP001273505">
    <property type="component" value="Unassembled WGS sequence"/>
</dbReference>
<evidence type="ECO:0000256" key="3">
    <source>
        <dbReference type="ARBA" id="ARBA00004496"/>
    </source>
</evidence>
<proteinExistence type="inferred from homology"/>
<gene>
    <name evidence="20 22" type="primary">murB</name>
    <name evidence="22" type="ORF">SCD92_16055</name>
</gene>
<dbReference type="PROSITE" id="PS51387">
    <property type="entry name" value="FAD_PCMH"/>
    <property type="match status" value="1"/>
</dbReference>
<keyword evidence="8 20" id="KW-0963">Cytoplasm</keyword>
<evidence type="ECO:0000256" key="16">
    <source>
        <dbReference type="ARBA" id="ARBA00023306"/>
    </source>
</evidence>
<dbReference type="Gene3D" id="3.30.43.10">
    <property type="entry name" value="Uridine Diphospho-n-acetylenolpyruvylglucosamine Reductase, domain 2"/>
    <property type="match status" value="1"/>
</dbReference>
<dbReference type="NCBIfam" id="TIGR00179">
    <property type="entry name" value="murB"/>
    <property type="match status" value="1"/>
</dbReference>
<keyword evidence="13 20" id="KW-0133">Cell shape</keyword>
<evidence type="ECO:0000256" key="4">
    <source>
        <dbReference type="ARBA" id="ARBA00004752"/>
    </source>
</evidence>
<evidence type="ECO:0000259" key="21">
    <source>
        <dbReference type="PROSITE" id="PS51387"/>
    </source>
</evidence>
<keyword evidence="23" id="KW-1185">Reference proteome</keyword>
<dbReference type="Pfam" id="PF02873">
    <property type="entry name" value="MurB_C"/>
    <property type="match status" value="1"/>
</dbReference>
<evidence type="ECO:0000256" key="17">
    <source>
        <dbReference type="ARBA" id="ARBA00023316"/>
    </source>
</evidence>
<comment type="function">
    <text evidence="2 20">Cell wall formation.</text>
</comment>
<dbReference type="SUPFAM" id="SSF56194">
    <property type="entry name" value="Uridine diphospho-N-Acetylenolpyruvylglucosamine reductase, MurB, C-terminal domain"/>
    <property type="match status" value="1"/>
</dbReference>
<evidence type="ECO:0000256" key="8">
    <source>
        <dbReference type="ARBA" id="ARBA00022490"/>
    </source>
</evidence>
<dbReference type="HAMAP" id="MF_00037">
    <property type="entry name" value="MurB"/>
    <property type="match status" value="1"/>
</dbReference>
<dbReference type="InterPro" id="IPR011601">
    <property type="entry name" value="MurB_C"/>
</dbReference>
<feature type="active site" description="Proton donor" evidence="20">
    <location>
        <position position="239"/>
    </location>
</feature>
<comment type="caution">
    <text evidence="22">The sequence shown here is derived from an EMBL/GenBank/DDBJ whole genome shotgun (WGS) entry which is preliminary data.</text>
</comment>
<keyword evidence="10 20" id="KW-0285">Flavoprotein</keyword>
<evidence type="ECO:0000256" key="15">
    <source>
        <dbReference type="ARBA" id="ARBA00023002"/>
    </source>
</evidence>
<keyword evidence="15 20" id="KW-0560">Oxidoreductase</keyword>
<dbReference type="InterPro" id="IPR036318">
    <property type="entry name" value="FAD-bd_PCMH-like_sf"/>
</dbReference>
<evidence type="ECO:0000256" key="5">
    <source>
        <dbReference type="ARBA" id="ARBA00010485"/>
    </source>
</evidence>
<organism evidence="22 23">
    <name type="scientific">Gilvimarinus gilvus</name>
    <dbReference type="NCBI Taxonomy" id="3058038"/>
    <lineage>
        <taxon>Bacteria</taxon>
        <taxon>Pseudomonadati</taxon>
        <taxon>Pseudomonadota</taxon>
        <taxon>Gammaproteobacteria</taxon>
        <taxon>Cellvibrionales</taxon>
        <taxon>Cellvibrionaceae</taxon>
        <taxon>Gilvimarinus</taxon>
    </lineage>
</organism>
<keyword evidence="16 20" id="KW-0131">Cell cycle</keyword>
<comment type="similarity">
    <text evidence="5 20">Belongs to the MurB family.</text>
</comment>
<dbReference type="InterPro" id="IPR016167">
    <property type="entry name" value="FAD-bd_PCMH_sub1"/>
</dbReference>
<protein>
    <recommendedName>
        <fullName evidence="7 20">UDP-N-acetylenolpyruvoylglucosamine reductase</fullName>
        <ecNumber evidence="6 20">1.3.1.98</ecNumber>
    </recommendedName>
    <alternativeName>
        <fullName evidence="18 20">UDP-N-acetylmuramate dehydrogenase</fullName>
    </alternativeName>
</protein>
<name>A0ABU4S136_9GAMM</name>
<dbReference type="EC" id="1.3.1.98" evidence="6 20"/>
<evidence type="ECO:0000256" key="11">
    <source>
        <dbReference type="ARBA" id="ARBA00022827"/>
    </source>
</evidence>
<evidence type="ECO:0000256" key="10">
    <source>
        <dbReference type="ARBA" id="ARBA00022630"/>
    </source>
</evidence>
<dbReference type="PANTHER" id="PTHR21071:SF4">
    <property type="entry name" value="UDP-N-ACETYLENOLPYRUVOYLGLUCOSAMINE REDUCTASE"/>
    <property type="match status" value="1"/>
</dbReference>
<dbReference type="NCBIfam" id="NF000755">
    <property type="entry name" value="PRK00046.1"/>
    <property type="match status" value="1"/>
</dbReference>
<feature type="domain" description="FAD-binding PCMH-type" evidence="21">
    <location>
        <begin position="18"/>
        <end position="189"/>
    </location>
</feature>
<accession>A0ABU4S136</accession>